<dbReference type="Pfam" id="PF01636">
    <property type="entry name" value="APH"/>
    <property type="match status" value="1"/>
</dbReference>
<dbReference type="EMBL" id="JAULBC010000008">
    <property type="protein sequence ID" value="MEX6690288.1"/>
    <property type="molecule type" value="Genomic_DNA"/>
</dbReference>
<dbReference type="PANTHER" id="PTHR21064">
    <property type="entry name" value="AMINOGLYCOSIDE PHOSPHOTRANSFERASE DOMAIN-CONTAINING PROTEIN-RELATED"/>
    <property type="match status" value="1"/>
</dbReference>
<dbReference type="Proteomes" id="UP001560573">
    <property type="component" value="Unassembled WGS sequence"/>
</dbReference>
<gene>
    <name evidence="2" type="ORF">QTN47_22450</name>
</gene>
<sequence length="356" mass="41274">MIENILKYYGLAIEDCTVKAFGSGLINHTWLIGAGEKSYILQRINHNVFKQPELIDENINALGHYLSKHYPAYLFTLPVQTVEHNTLIQHEDDYYRLFEFVKDSTTYDVVEYPELAYEAARQFAKFTKLLANFPANELKITLPDFHNLSLRYKQFRLAIENASKERLEKSKALIAALKSHVNIVYSYEELLQNPAFKVRVTHHDTKISNVLFNKQNEGICVIDLDTVMPGYFISDVGDMMRTYLTAAGEEETDLSKVFVRDAYFEAIVRGYLDEMSNELSADEIKMFVYAGKFMVYMQALRFLTDYLNNDIYYGAKYELHNFNRAANQLTLLESLLSKEQTLQKKVYELMGKQPIV</sequence>
<dbReference type="InterPro" id="IPR011009">
    <property type="entry name" value="Kinase-like_dom_sf"/>
</dbReference>
<dbReference type="InterPro" id="IPR050249">
    <property type="entry name" value="Pseudomonas-type_ThrB"/>
</dbReference>
<name>A0ABV3ZNS3_9BACT</name>
<keyword evidence="3" id="KW-1185">Reference proteome</keyword>
<evidence type="ECO:0000313" key="3">
    <source>
        <dbReference type="Proteomes" id="UP001560573"/>
    </source>
</evidence>
<dbReference type="RefSeq" id="WP_369331702.1">
    <property type="nucleotide sequence ID" value="NZ_JAULBC010000008.1"/>
</dbReference>
<evidence type="ECO:0000313" key="2">
    <source>
        <dbReference type="EMBL" id="MEX6690288.1"/>
    </source>
</evidence>
<evidence type="ECO:0000259" key="1">
    <source>
        <dbReference type="Pfam" id="PF01636"/>
    </source>
</evidence>
<proteinExistence type="predicted"/>
<reference evidence="2 3" key="1">
    <citation type="submission" date="2023-07" db="EMBL/GenBank/DDBJ databases">
        <authorList>
            <person name="Lian W.-H."/>
        </authorList>
    </citation>
    <scope>NUCLEOTIDE SEQUENCE [LARGE SCALE GENOMIC DNA]</scope>
    <source>
        <strain evidence="2 3">SYSU DXS3180</strain>
    </source>
</reference>
<dbReference type="PANTHER" id="PTHR21064:SF5">
    <property type="entry name" value="SLR1880 PROTEIN"/>
    <property type="match status" value="1"/>
</dbReference>
<feature type="domain" description="Aminoglycoside phosphotransferase" evidence="1">
    <location>
        <begin position="17"/>
        <end position="249"/>
    </location>
</feature>
<dbReference type="GO" id="GO:0016740">
    <property type="term" value="F:transferase activity"/>
    <property type="evidence" value="ECO:0007669"/>
    <property type="project" value="UniProtKB-KW"/>
</dbReference>
<dbReference type="InterPro" id="IPR002575">
    <property type="entry name" value="Aminoglycoside_PTrfase"/>
</dbReference>
<keyword evidence="2" id="KW-0808">Transferase</keyword>
<protein>
    <submittedName>
        <fullName evidence="2">Aminoglycoside phosphotransferase family protein</fullName>
        <ecNumber evidence="2">2.7.1.-</ecNumber>
    </submittedName>
</protein>
<organism evidence="2 3">
    <name type="scientific">Danxiaibacter flavus</name>
    <dbReference type="NCBI Taxonomy" id="3049108"/>
    <lineage>
        <taxon>Bacteria</taxon>
        <taxon>Pseudomonadati</taxon>
        <taxon>Bacteroidota</taxon>
        <taxon>Chitinophagia</taxon>
        <taxon>Chitinophagales</taxon>
        <taxon>Chitinophagaceae</taxon>
        <taxon>Danxiaibacter</taxon>
    </lineage>
</organism>
<dbReference type="EC" id="2.7.1.-" evidence="2"/>
<accession>A0ABV3ZNS3</accession>
<dbReference type="SUPFAM" id="SSF56112">
    <property type="entry name" value="Protein kinase-like (PK-like)"/>
    <property type="match status" value="1"/>
</dbReference>
<dbReference type="Gene3D" id="3.90.1200.10">
    <property type="match status" value="1"/>
</dbReference>
<comment type="caution">
    <text evidence="2">The sequence shown here is derived from an EMBL/GenBank/DDBJ whole genome shotgun (WGS) entry which is preliminary data.</text>
</comment>